<dbReference type="AlphaFoldDB" id="A0A5B7DIC8"/>
<name>A0A5B7DIC8_PORTR</name>
<organism evidence="3 4">
    <name type="scientific">Portunus trituberculatus</name>
    <name type="common">Swimming crab</name>
    <name type="synonym">Neptunus trituberculatus</name>
    <dbReference type="NCBI Taxonomy" id="210409"/>
    <lineage>
        <taxon>Eukaryota</taxon>
        <taxon>Metazoa</taxon>
        <taxon>Ecdysozoa</taxon>
        <taxon>Arthropoda</taxon>
        <taxon>Crustacea</taxon>
        <taxon>Multicrustacea</taxon>
        <taxon>Malacostraca</taxon>
        <taxon>Eumalacostraca</taxon>
        <taxon>Eucarida</taxon>
        <taxon>Decapoda</taxon>
        <taxon>Pleocyemata</taxon>
        <taxon>Brachyura</taxon>
        <taxon>Eubrachyura</taxon>
        <taxon>Portunoidea</taxon>
        <taxon>Portunidae</taxon>
        <taxon>Portuninae</taxon>
        <taxon>Portunus</taxon>
    </lineage>
</organism>
<sequence>MQPVKSLFLTTMVVVVGRLHSGSRSVGSLSGGGGVVECLPLGKGPKGCALSLLLTLPTPRLEGLTLRLPGPRAPASQQLKGLGKNAEKQNLGNKTAGEEERKSPTFPGPDTQSTKLTKLRTAESPEAGRGGQRDTQPMAILH</sequence>
<keyword evidence="4" id="KW-1185">Reference proteome</keyword>
<protein>
    <submittedName>
        <fullName evidence="3">Uncharacterized protein</fullName>
    </submittedName>
</protein>
<evidence type="ECO:0000313" key="4">
    <source>
        <dbReference type="Proteomes" id="UP000324222"/>
    </source>
</evidence>
<dbReference type="Proteomes" id="UP000324222">
    <property type="component" value="Unassembled WGS sequence"/>
</dbReference>
<comment type="caution">
    <text evidence="3">The sequence shown here is derived from an EMBL/GenBank/DDBJ whole genome shotgun (WGS) entry which is preliminary data.</text>
</comment>
<gene>
    <name evidence="3" type="ORF">E2C01_013776</name>
</gene>
<keyword evidence="2" id="KW-0732">Signal</keyword>
<evidence type="ECO:0000313" key="3">
    <source>
        <dbReference type="EMBL" id="MPC20816.1"/>
    </source>
</evidence>
<dbReference type="EMBL" id="VSRR010000913">
    <property type="protein sequence ID" value="MPC20816.1"/>
    <property type="molecule type" value="Genomic_DNA"/>
</dbReference>
<evidence type="ECO:0000256" key="1">
    <source>
        <dbReference type="SAM" id="MobiDB-lite"/>
    </source>
</evidence>
<feature type="signal peptide" evidence="2">
    <location>
        <begin position="1"/>
        <end position="17"/>
    </location>
</feature>
<feature type="region of interest" description="Disordered" evidence="1">
    <location>
        <begin position="66"/>
        <end position="142"/>
    </location>
</feature>
<proteinExistence type="predicted"/>
<reference evidence="3 4" key="1">
    <citation type="submission" date="2019-05" db="EMBL/GenBank/DDBJ databases">
        <title>Another draft genome of Portunus trituberculatus and its Hox gene families provides insights of decapod evolution.</title>
        <authorList>
            <person name="Jeong J.-H."/>
            <person name="Song I."/>
            <person name="Kim S."/>
            <person name="Choi T."/>
            <person name="Kim D."/>
            <person name="Ryu S."/>
            <person name="Kim W."/>
        </authorList>
    </citation>
    <scope>NUCLEOTIDE SEQUENCE [LARGE SCALE GENOMIC DNA]</scope>
    <source>
        <tissue evidence="3">Muscle</tissue>
    </source>
</reference>
<accession>A0A5B7DIC8</accession>
<evidence type="ECO:0000256" key="2">
    <source>
        <dbReference type="SAM" id="SignalP"/>
    </source>
</evidence>
<feature type="chain" id="PRO_5023002485" evidence="2">
    <location>
        <begin position="18"/>
        <end position="142"/>
    </location>
</feature>